<dbReference type="Pfam" id="PF03381">
    <property type="entry name" value="CDC50"/>
    <property type="match status" value="1"/>
</dbReference>
<feature type="compositionally biased region" description="Basic and acidic residues" evidence="7">
    <location>
        <begin position="1"/>
        <end position="10"/>
    </location>
</feature>
<protein>
    <submittedName>
        <fullName evidence="9">Cell cycle control protein 50B</fullName>
    </submittedName>
</protein>
<evidence type="ECO:0000313" key="9">
    <source>
        <dbReference type="EMBL" id="OXA58264.1"/>
    </source>
</evidence>
<dbReference type="Proteomes" id="UP000198287">
    <property type="component" value="Unassembled WGS sequence"/>
</dbReference>
<evidence type="ECO:0000256" key="5">
    <source>
        <dbReference type="ARBA" id="ARBA00023136"/>
    </source>
</evidence>
<dbReference type="PIRSF" id="PIRSF015840">
    <property type="entry name" value="DUF284_TM_euk"/>
    <property type="match status" value="1"/>
</dbReference>
<sequence>MGEVSQKDDSSFGEQYGSTRNTESKRPRDIKFLQQTLPTYYPVLNAGFIFPLFFVTSIIFIPLGIGIYFYAENIQELSITYSNCRSTNVEHANATCEAVLDGVLYKTHRFPKTWHQHDEEEPRPPECQCRIDFELKTPMNGTVYIYYALTNFYQNHLRYYTNRDENQFKGGNLRKNEKDEEVAAEPSEYCKPERFRLDNWDRPILPCGLQANSMFFDVIKLSHWYNDEQDHFVPLLKTGIAWDSDKKKFNNPVTLPLYCIYLHA</sequence>
<feature type="compositionally biased region" description="Polar residues" evidence="7">
    <location>
        <begin position="12"/>
        <end position="21"/>
    </location>
</feature>
<keyword evidence="3 8" id="KW-0812">Transmembrane</keyword>
<evidence type="ECO:0000256" key="4">
    <source>
        <dbReference type="ARBA" id="ARBA00022989"/>
    </source>
</evidence>
<keyword evidence="4 8" id="KW-1133">Transmembrane helix</keyword>
<name>A0A226EML6_FOLCA</name>
<evidence type="ECO:0000256" key="2">
    <source>
        <dbReference type="ARBA" id="ARBA00009457"/>
    </source>
</evidence>
<keyword evidence="10" id="KW-1185">Reference proteome</keyword>
<dbReference type="InterPro" id="IPR005045">
    <property type="entry name" value="CDC50/LEM3_fam"/>
</dbReference>
<dbReference type="PANTHER" id="PTHR10926:SF0">
    <property type="entry name" value="CDC50, ISOFORM A"/>
    <property type="match status" value="1"/>
</dbReference>
<dbReference type="OrthoDB" id="340608at2759"/>
<organism evidence="9 10">
    <name type="scientific">Folsomia candida</name>
    <name type="common">Springtail</name>
    <dbReference type="NCBI Taxonomy" id="158441"/>
    <lineage>
        <taxon>Eukaryota</taxon>
        <taxon>Metazoa</taxon>
        <taxon>Ecdysozoa</taxon>
        <taxon>Arthropoda</taxon>
        <taxon>Hexapoda</taxon>
        <taxon>Collembola</taxon>
        <taxon>Entomobryomorpha</taxon>
        <taxon>Isotomoidea</taxon>
        <taxon>Isotomidae</taxon>
        <taxon>Proisotominae</taxon>
        <taxon>Folsomia</taxon>
    </lineage>
</organism>
<dbReference type="GO" id="GO:0005783">
    <property type="term" value="C:endoplasmic reticulum"/>
    <property type="evidence" value="ECO:0007669"/>
    <property type="project" value="TreeGrafter"/>
</dbReference>
<dbReference type="GO" id="GO:0005886">
    <property type="term" value="C:plasma membrane"/>
    <property type="evidence" value="ECO:0007669"/>
    <property type="project" value="TreeGrafter"/>
</dbReference>
<reference evidence="9 10" key="1">
    <citation type="submission" date="2015-12" db="EMBL/GenBank/DDBJ databases">
        <title>The genome of Folsomia candida.</title>
        <authorList>
            <person name="Faddeeva A."/>
            <person name="Derks M.F."/>
            <person name="Anvar Y."/>
            <person name="Smit S."/>
            <person name="Van Straalen N."/>
            <person name="Roelofs D."/>
        </authorList>
    </citation>
    <scope>NUCLEOTIDE SEQUENCE [LARGE SCALE GENOMIC DNA]</scope>
    <source>
        <strain evidence="9 10">VU population</strain>
        <tissue evidence="9">Whole body</tissue>
    </source>
</reference>
<accession>A0A226EML6</accession>
<dbReference type="OMA" id="CAEMREN"/>
<evidence type="ECO:0000256" key="8">
    <source>
        <dbReference type="SAM" id="Phobius"/>
    </source>
</evidence>
<comment type="similarity">
    <text evidence="2 6">Belongs to the CDC50/LEM3 family.</text>
</comment>
<feature type="region of interest" description="Disordered" evidence="7">
    <location>
        <begin position="1"/>
        <end position="27"/>
    </location>
</feature>
<evidence type="ECO:0000313" key="10">
    <source>
        <dbReference type="Proteomes" id="UP000198287"/>
    </source>
</evidence>
<comment type="caution">
    <text evidence="9">The sequence shown here is derived from an EMBL/GenBank/DDBJ whole genome shotgun (WGS) entry which is preliminary data.</text>
</comment>
<dbReference type="STRING" id="158441.A0A226EML6"/>
<evidence type="ECO:0000256" key="3">
    <source>
        <dbReference type="ARBA" id="ARBA00022692"/>
    </source>
</evidence>
<evidence type="ECO:0000256" key="1">
    <source>
        <dbReference type="ARBA" id="ARBA00004141"/>
    </source>
</evidence>
<gene>
    <name evidence="9" type="ORF">Fcan01_08502</name>
</gene>
<feature type="transmembrane region" description="Helical" evidence="8">
    <location>
        <begin position="48"/>
        <end position="71"/>
    </location>
</feature>
<evidence type="ECO:0000256" key="7">
    <source>
        <dbReference type="SAM" id="MobiDB-lite"/>
    </source>
</evidence>
<dbReference type="PANTHER" id="PTHR10926">
    <property type="entry name" value="CELL CYCLE CONTROL PROTEIN 50"/>
    <property type="match status" value="1"/>
</dbReference>
<evidence type="ECO:0000256" key="6">
    <source>
        <dbReference type="PIRNR" id="PIRNR015840"/>
    </source>
</evidence>
<comment type="subcellular location">
    <subcellularLocation>
        <location evidence="1">Membrane</location>
        <topology evidence="1">Multi-pass membrane protein</topology>
    </subcellularLocation>
</comment>
<keyword evidence="5 6" id="KW-0472">Membrane</keyword>
<dbReference type="AlphaFoldDB" id="A0A226EML6"/>
<dbReference type="GO" id="GO:0005794">
    <property type="term" value="C:Golgi apparatus"/>
    <property type="evidence" value="ECO:0007669"/>
    <property type="project" value="TreeGrafter"/>
</dbReference>
<dbReference type="EMBL" id="LNIX01000003">
    <property type="protein sequence ID" value="OXA58264.1"/>
    <property type="molecule type" value="Genomic_DNA"/>
</dbReference>
<proteinExistence type="inferred from homology"/>